<evidence type="ECO:0000256" key="11">
    <source>
        <dbReference type="SAM" id="Phobius"/>
    </source>
</evidence>
<keyword evidence="3" id="KW-1003">Cell membrane</keyword>
<feature type="transmembrane region" description="Helical" evidence="11">
    <location>
        <begin position="144"/>
        <end position="165"/>
    </location>
</feature>
<keyword evidence="5 11" id="KW-1133">Transmembrane helix</keyword>
<feature type="transmembrane region" description="Helical" evidence="11">
    <location>
        <begin position="105"/>
        <end position="132"/>
    </location>
</feature>
<evidence type="ECO:0000256" key="3">
    <source>
        <dbReference type="ARBA" id="ARBA00022475"/>
    </source>
</evidence>
<evidence type="ECO:0000256" key="1">
    <source>
        <dbReference type="ARBA" id="ARBA00004651"/>
    </source>
</evidence>
<dbReference type="PANTHER" id="PTHR24241">
    <property type="entry name" value="NEUROPEPTIDE RECEPTOR-RELATED G-PROTEIN COUPLED RECEPTOR"/>
    <property type="match status" value="1"/>
</dbReference>
<feature type="domain" description="G-protein coupled receptors family 1 profile" evidence="12">
    <location>
        <begin position="124"/>
        <end position="388"/>
    </location>
</feature>
<dbReference type="Proteomes" id="UP001642540">
    <property type="component" value="Unassembled WGS sequence"/>
</dbReference>
<evidence type="ECO:0000256" key="6">
    <source>
        <dbReference type="ARBA" id="ARBA00023040"/>
    </source>
</evidence>
<sequence length="448" mass="51322">MEFIETLPILHLQLNAEVGSDDTPSHHATLNYVTEFNGRGSGNLFNNTFRNFHSSRYIHPAASPNSGSDGCDDLEDQLLLEQAASFNPLPTAHATEELPLRLPMWGIVILIIGYTLVFIFGVVGNCSVLVVVKRLRRMKTVTNYFIFSLALADLLVLLFCLLPNLISNIFIPWVLGWFLCKTVPYIQGVSVCASIYFLVAISVERCISIQWPLNYQITKERAKLVILAIWMWSCIVALPWSIFFQSGAFDPDNPSLEFCIEIWPDSYEHWSTYYFLFGNFFICYVFPLTIILVCYLTIWFRVYRRPVPSDSYHKAMEIIHQRSKTAVIKMLIVVVLIFALSWLPLYAIIIRVKFGSEPSELETLVISIVYPVAQWLGCFNSCINPIIYSFLNTKFRRAFLSIIVGEEKKNKIKIKHKSPTVNILLKRFSTYRVKTTKTNVDEDSSDSI</sequence>
<dbReference type="PANTHER" id="PTHR24241:SF76">
    <property type="entry name" value="NEUROPEPTIDE SIFAMIDE RECEPTOR"/>
    <property type="match status" value="1"/>
</dbReference>
<dbReference type="Gene3D" id="1.20.1070.10">
    <property type="entry name" value="Rhodopsin 7-helix transmembrane proteins"/>
    <property type="match status" value="1"/>
</dbReference>
<comment type="similarity">
    <text evidence="2 10">Belongs to the G-protein coupled receptor 1 family.</text>
</comment>
<dbReference type="SUPFAM" id="SSF81321">
    <property type="entry name" value="Family A G protein-coupled receptor-like"/>
    <property type="match status" value="1"/>
</dbReference>
<feature type="transmembrane region" description="Helical" evidence="11">
    <location>
        <begin position="185"/>
        <end position="203"/>
    </location>
</feature>
<name>A0ABP1QNN1_9HEXA</name>
<evidence type="ECO:0000256" key="10">
    <source>
        <dbReference type="RuleBase" id="RU000688"/>
    </source>
</evidence>
<keyword evidence="14" id="KW-1185">Reference proteome</keyword>
<comment type="caution">
    <text evidence="13">The sequence shown here is derived from an EMBL/GenBank/DDBJ whole genome shotgun (WGS) entry which is preliminary data.</text>
</comment>
<evidence type="ECO:0000256" key="9">
    <source>
        <dbReference type="ARBA" id="ARBA00023224"/>
    </source>
</evidence>
<accession>A0ABP1QNN1</accession>
<dbReference type="CDD" id="cd14993">
    <property type="entry name" value="7tmA_CCKR-like"/>
    <property type="match status" value="1"/>
</dbReference>
<dbReference type="InterPro" id="IPR000276">
    <property type="entry name" value="GPCR_Rhodpsn"/>
</dbReference>
<dbReference type="PRINTS" id="PR01012">
    <property type="entry name" value="NRPEPTIDEYR"/>
</dbReference>
<keyword evidence="9 10" id="KW-0807">Transducer</keyword>
<keyword evidence="7 11" id="KW-0472">Membrane</keyword>
<dbReference type="PRINTS" id="PR00237">
    <property type="entry name" value="GPCRRHODOPSN"/>
</dbReference>
<dbReference type="SMART" id="SM01381">
    <property type="entry name" value="7TM_GPCR_Srsx"/>
    <property type="match status" value="1"/>
</dbReference>
<feature type="transmembrane region" description="Helical" evidence="11">
    <location>
        <begin position="368"/>
        <end position="391"/>
    </location>
</feature>
<dbReference type="InterPro" id="IPR017452">
    <property type="entry name" value="GPCR_Rhodpsn_7TM"/>
</dbReference>
<evidence type="ECO:0000256" key="7">
    <source>
        <dbReference type="ARBA" id="ARBA00023136"/>
    </source>
</evidence>
<organism evidence="13 14">
    <name type="scientific">Orchesella dallaii</name>
    <dbReference type="NCBI Taxonomy" id="48710"/>
    <lineage>
        <taxon>Eukaryota</taxon>
        <taxon>Metazoa</taxon>
        <taxon>Ecdysozoa</taxon>
        <taxon>Arthropoda</taxon>
        <taxon>Hexapoda</taxon>
        <taxon>Collembola</taxon>
        <taxon>Entomobryomorpha</taxon>
        <taxon>Entomobryoidea</taxon>
        <taxon>Orchesellidae</taxon>
        <taxon>Orchesellinae</taxon>
        <taxon>Orchesella</taxon>
    </lineage>
</organism>
<protein>
    <recommendedName>
        <fullName evidence="12">G-protein coupled receptors family 1 profile domain-containing protein</fullName>
    </recommendedName>
</protein>
<evidence type="ECO:0000256" key="2">
    <source>
        <dbReference type="ARBA" id="ARBA00010663"/>
    </source>
</evidence>
<feature type="transmembrane region" description="Helical" evidence="11">
    <location>
        <begin position="224"/>
        <end position="244"/>
    </location>
</feature>
<feature type="transmembrane region" description="Helical" evidence="11">
    <location>
        <begin position="326"/>
        <end position="348"/>
    </location>
</feature>
<dbReference type="InterPro" id="IPR000611">
    <property type="entry name" value="NPY_rcpt"/>
</dbReference>
<proteinExistence type="inferred from homology"/>
<dbReference type="Pfam" id="PF00001">
    <property type="entry name" value="7tm_1"/>
    <property type="match status" value="1"/>
</dbReference>
<dbReference type="EMBL" id="CAXLJM020000038">
    <property type="protein sequence ID" value="CAL8107552.1"/>
    <property type="molecule type" value="Genomic_DNA"/>
</dbReference>
<dbReference type="PROSITE" id="PS50262">
    <property type="entry name" value="G_PROTEIN_RECEP_F1_2"/>
    <property type="match status" value="1"/>
</dbReference>
<gene>
    <name evidence="13" type="ORF">ODALV1_LOCUS12707</name>
</gene>
<evidence type="ECO:0000259" key="12">
    <source>
        <dbReference type="PROSITE" id="PS50262"/>
    </source>
</evidence>
<evidence type="ECO:0000256" key="5">
    <source>
        <dbReference type="ARBA" id="ARBA00022989"/>
    </source>
</evidence>
<evidence type="ECO:0000313" key="14">
    <source>
        <dbReference type="Proteomes" id="UP001642540"/>
    </source>
</evidence>
<keyword evidence="8 10" id="KW-0675">Receptor</keyword>
<feature type="transmembrane region" description="Helical" evidence="11">
    <location>
        <begin position="273"/>
        <end position="298"/>
    </location>
</feature>
<evidence type="ECO:0000256" key="4">
    <source>
        <dbReference type="ARBA" id="ARBA00022692"/>
    </source>
</evidence>
<reference evidence="13 14" key="1">
    <citation type="submission" date="2024-08" db="EMBL/GenBank/DDBJ databases">
        <authorList>
            <person name="Cucini C."/>
            <person name="Frati F."/>
        </authorList>
    </citation>
    <scope>NUCLEOTIDE SEQUENCE [LARGE SCALE GENOMIC DNA]</scope>
</reference>
<evidence type="ECO:0000313" key="13">
    <source>
        <dbReference type="EMBL" id="CAL8107552.1"/>
    </source>
</evidence>
<keyword evidence="6 10" id="KW-0297">G-protein coupled receptor</keyword>
<dbReference type="PROSITE" id="PS00237">
    <property type="entry name" value="G_PROTEIN_RECEP_F1_1"/>
    <property type="match status" value="1"/>
</dbReference>
<evidence type="ECO:0000256" key="8">
    <source>
        <dbReference type="ARBA" id="ARBA00023170"/>
    </source>
</evidence>
<keyword evidence="4 10" id="KW-0812">Transmembrane</keyword>
<comment type="subcellular location">
    <subcellularLocation>
        <location evidence="1">Cell membrane</location>
        <topology evidence="1">Multi-pass membrane protein</topology>
    </subcellularLocation>
</comment>